<proteinExistence type="predicted"/>
<name>A0ABX9M708_9LEPT</name>
<sequence length="24" mass="2791">MWKAKRSPSKSPPFIKSICAFRKP</sequence>
<dbReference type="EMBL" id="QHCR01000002">
    <property type="protein sequence ID" value="RHX81704.1"/>
    <property type="molecule type" value="Genomic_DNA"/>
</dbReference>
<reference evidence="1 2" key="2">
    <citation type="journal article" date="2020" name="Int. J. Syst. Evol. Microbiol.">
        <title>Leptospira yasudae sp. nov. and Leptospira stimsonii sp. nov., two new species of the pathogenic group isolated from environmental sources.</title>
        <authorList>
            <person name="Casanovas-Massana A."/>
            <person name="Hamond C."/>
            <person name="Santos L.A."/>
            <person name="de Oliveira D."/>
            <person name="Hacker K.P."/>
            <person name="Balassiano I."/>
            <person name="Costa F."/>
            <person name="Medeiros M.A."/>
            <person name="Reis M.G."/>
            <person name="Ko A.I."/>
            <person name="Wunder E.A."/>
        </authorList>
    </citation>
    <scope>NUCLEOTIDE SEQUENCE [LARGE SCALE GENOMIC DNA]</scope>
    <source>
        <strain evidence="1 2">B21</strain>
    </source>
</reference>
<evidence type="ECO:0000313" key="2">
    <source>
        <dbReference type="Proteomes" id="UP000285569"/>
    </source>
</evidence>
<accession>A0ABX9M708</accession>
<gene>
    <name evidence="1" type="ORF">DLM77_05410</name>
</gene>
<dbReference type="Proteomes" id="UP000285569">
    <property type="component" value="Unassembled WGS sequence"/>
</dbReference>
<reference evidence="2" key="1">
    <citation type="submission" date="2018-05" db="EMBL/GenBank/DDBJ databases">
        <title>Leptospira yasudae sp. nov. and Leptospira stimsonii sp. nov., two pathogenic species of the genus Leptospira isolated from environmental sources.</title>
        <authorList>
            <person name="Casanovas-Massana A."/>
            <person name="Hamond C."/>
            <person name="Santos L.A."/>
            <person name="Hacker K.P."/>
            <person name="Balassiano I."/>
            <person name="Medeiros M.A."/>
            <person name="Reis M.G."/>
            <person name="Ko A.I."/>
            <person name="Wunder E.A."/>
        </authorList>
    </citation>
    <scope>NUCLEOTIDE SEQUENCE [LARGE SCALE GENOMIC DNA]</scope>
    <source>
        <strain evidence="2">B21</strain>
    </source>
</reference>
<keyword evidence="2" id="KW-1185">Reference proteome</keyword>
<evidence type="ECO:0000313" key="1">
    <source>
        <dbReference type="EMBL" id="RHX81704.1"/>
    </source>
</evidence>
<organism evidence="1 2">
    <name type="scientific">Leptospira yasudae</name>
    <dbReference type="NCBI Taxonomy" id="2202201"/>
    <lineage>
        <taxon>Bacteria</taxon>
        <taxon>Pseudomonadati</taxon>
        <taxon>Spirochaetota</taxon>
        <taxon>Spirochaetia</taxon>
        <taxon>Leptospirales</taxon>
        <taxon>Leptospiraceae</taxon>
        <taxon>Leptospira</taxon>
    </lineage>
</organism>
<comment type="caution">
    <text evidence="1">The sequence shown here is derived from an EMBL/GenBank/DDBJ whole genome shotgun (WGS) entry which is preliminary data.</text>
</comment>
<protein>
    <submittedName>
        <fullName evidence="1">Uncharacterized protein</fullName>
    </submittedName>
</protein>